<protein>
    <submittedName>
        <fullName evidence="1">Uncharacterized protein</fullName>
    </submittedName>
</protein>
<dbReference type="Proteomes" id="UP001357437">
    <property type="component" value="Unassembled WGS sequence"/>
</dbReference>
<organism evidence="1 2">
    <name type="scientific">Leclercia adecarboxylata</name>
    <dbReference type="NCBI Taxonomy" id="83655"/>
    <lineage>
        <taxon>Bacteria</taxon>
        <taxon>Pseudomonadati</taxon>
        <taxon>Pseudomonadota</taxon>
        <taxon>Gammaproteobacteria</taxon>
        <taxon>Enterobacterales</taxon>
        <taxon>Enterobacteriaceae</taxon>
        <taxon>Leclercia</taxon>
    </lineage>
</organism>
<evidence type="ECO:0000313" key="1">
    <source>
        <dbReference type="EMBL" id="MEC3936965.1"/>
    </source>
</evidence>
<dbReference type="RefSeq" id="WP_326287324.1">
    <property type="nucleotide sequence ID" value="NZ_JAYMCU010000019.1"/>
</dbReference>
<sequence>MKSLFNVAKGVANVSPVQAVSAAKEMFDTWKDLQKYCAEQETTRHQISKQTEVQIARINAQKEVLLQALNQDYALRHSALTQTFALLDHALDANNIVLLERSLGAIVAITKQSSVTSLKALHETL</sequence>
<gene>
    <name evidence="1" type="ORF">VOF76_12385</name>
</gene>
<name>A0ABU6I5X4_9ENTR</name>
<keyword evidence="2" id="KW-1185">Reference proteome</keyword>
<evidence type="ECO:0000313" key="2">
    <source>
        <dbReference type="Proteomes" id="UP001357437"/>
    </source>
</evidence>
<proteinExistence type="predicted"/>
<accession>A0ABU6I5X4</accession>
<dbReference type="EMBL" id="JAYMCU010000019">
    <property type="protein sequence ID" value="MEC3936965.1"/>
    <property type="molecule type" value="Genomic_DNA"/>
</dbReference>
<comment type="caution">
    <text evidence="1">The sequence shown here is derived from an EMBL/GenBank/DDBJ whole genome shotgun (WGS) entry which is preliminary data.</text>
</comment>
<reference evidence="1 2" key="1">
    <citation type="submission" date="2024-01" db="EMBL/GenBank/DDBJ databases">
        <title>Comparative Genomics of Leclercia adecarboxylata Strains Isolated from Several Sources.</title>
        <authorList>
            <person name="Yescas-Zazueta V."/>
            <person name="Balbuena-Alonso M.G."/>
            <person name="Valencia D."/>
            <person name="Mendez-Pfeiffer P.A."/>
            <person name="Ballesteros-Monrreal M.G."/>
            <person name="Rocha-Gracia R.D.C."/>
            <person name="Barrios-Villa E."/>
        </authorList>
    </citation>
    <scope>NUCLEOTIDE SEQUENCE [LARGE SCALE GENOMIC DNA]</scope>
    <source>
        <strain evidence="1 2">33MEM</strain>
    </source>
</reference>